<dbReference type="Gene3D" id="3.30.1370.220">
    <property type="match status" value="1"/>
</dbReference>
<evidence type="ECO:0000259" key="5">
    <source>
        <dbReference type="Pfam" id="PF22671"/>
    </source>
</evidence>
<dbReference type="Gene3D" id="3.40.50.11790">
    <property type="match status" value="1"/>
</dbReference>
<evidence type="ECO:0000259" key="4">
    <source>
        <dbReference type="Pfam" id="PF17482"/>
    </source>
</evidence>
<feature type="domain" description="Tail sheath protein subtilisin-like" evidence="2">
    <location>
        <begin position="183"/>
        <end position="328"/>
    </location>
</feature>
<protein>
    <submittedName>
        <fullName evidence="6">Phage tail protein</fullName>
    </submittedName>
</protein>
<feature type="domain" description="Tail sheath protein Gp18-like" evidence="5">
    <location>
        <begin position="35"/>
        <end position="95"/>
    </location>
</feature>
<organism evidence="6 7">
    <name type="scientific">Faecalibacterium prausnitzii</name>
    <dbReference type="NCBI Taxonomy" id="853"/>
    <lineage>
        <taxon>Bacteria</taxon>
        <taxon>Bacillati</taxon>
        <taxon>Bacillota</taxon>
        <taxon>Clostridia</taxon>
        <taxon>Eubacteriales</taxon>
        <taxon>Oscillospiraceae</taxon>
        <taxon>Faecalibacterium</taxon>
    </lineage>
</organism>
<evidence type="ECO:0000259" key="3">
    <source>
        <dbReference type="Pfam" id="PF17481"/>
    </source>
</evidence>
<feature type="domain" description="Phage tail sheath protein-like beta-sandwich" evidence="3">
    <location>
        <begin position="99"/>
        <end position="182"/>
    </location>
</feature>
<dbReference type="RefSeq" id="WP_154276890.1">
    <property type="nucleotide sequence ID" value="NZ_WKQN01000004.1"/>
</dbReference>
<dbReference type="Proteomes" id="UP000461506">
    <property type="component" value="Unassembled WGS sequence"/>
</dbReference>
<sequence length="436" mass="47763">MALGGGTFVVQNKKLPGAYINFVSAASASATLSERGIATMPLELDWGVDGEIFEVTNGDFQKNTLKIFGYGYTHEKMKGLRDLFQNTKTLYAYKLTSGGTKASNTFAEALYSGVRGNDVKIVIQKNADNEKMFDVKTVLDGDIVDEQTVEKAAELVANDFVKFKTSATLAVTAATPLAGGTNGTVNGTAYQKYLDKIESYTYNTMGVVVTDDTTRGLFNSFVKRLRDEMGIKFQLVLYQYASADYYGTISVKNKVLDDGWSEAALVYWVTGVSAGCEVNKSNQNKKYNGEFTVDTDYTQTDLQKAIDAGEFMLHKVGSDVRVLEDINTMVTTSDTQGDVFKDNQTVRVIDQIANDIAVLFNTKYLGVVPNDAAGRTSLWSDIVQHHEQLEEIRAIEDFADSDVVVEQGNTKKSVVVTDAVTVVNAMSKLYMTVTVA</sequence>
<name>A0A844DUR4_9FIRM</name>
<evidence type="ECO:0000313" key="6">
    <source>
        <dbReference type="EMBL" id="MSC62978.1"/>
    </source>
</evidence>
<dbReference type="Pfam" id="PF22671">
    <property type="entry name" value="Gp18_domIII_N"/>
    <property type="match status" value="1"/>
</dbReference>
<comment type="similarity">
    <text evidence="1">Belongs to the myoviridae tail sheath protein family.</text>
</comment>
<feature type="domain" description="Tail sheath protein C-terminal" evidence="4">
    <location>
        <begin position="336"/>
        <end position="435"/>
    </location>
</feature>
<evidence type="ECO:0000313" key="7">
    <source>
        <dbReference type="Proteomes" id="UP000461506"/>
    </source>
</evidence>
<dbReference type="Gene3D" id="3.30.1490.360">
    <property type="match status" value="1"/>
</dbReference>
<dbReference type="Pfam" id="PF17481">
    <property type="entry name" value="Phage_sheath_domII"/>
    <property type="match status" value="1"/>
</dbReference>
<dbReference type="InterPro" id="IPR020287">
    <property type="entry name" value="Tail_sheath_C"/>
</dbReference>
<dbReference type="InterPro" id="IPR054564">
    <property type="entry name" value="Gp18_domIII_N"/>
</dbReference>
<dbReference type="AlphaFoldDB" id="A0A844DUR4"/>
<dbReference type="Gene3D" id="2.60.40.4290">
    <property type="match status" value="1"/>
</dbReference>
<evidence type="ECO:0000259" key="2">
    <source>
        <dbReference type="Pfam" id="PF04984"/>
    </source>
</evidence>
<dbReference type="Pfam" id="PF04984">
    <property type="entry name" value="Phage_sheath_1"/>
    <property type="match status" value="1"/>
</dbReference>
<dbReference type="InterPro" id="IPR035326">
    <property type="entry name" value="Beta_sandwich_Seath"/>
</dbReference>
<proteinExistence type="inferred from homology"/>
<dbReference type="Pfam" id="PF17482">
    <property type="entry name" value="Phage_sheath_1C"/>
    <property type="match status" value="1"/>
</dbReference>
<comment type="caution">
    <text evidence="6">The sequence shown here is derived from an EMBL/GenBank/DDBJ whole genome shotgun (WGS) entry which is preliminary data.</text>
</comment>
<evidence type="ECO:0000256" key="1">
    <source>
        <dbReference type="ARBA" id="ARBA00008005"/>
    </source>
</evidence>
<dbReference type="Gene3D" id="3.30.360.90">
    <property type="match status" value="1"/>
</dbReference>
<gene>
    <name evidence="6" type="ORF">GKD95_06415</name>
</gene>
<reference evidence="6 7" key="1">
    <citation type="journal article" date="2019" name="Nat. Med.">
        <title>A library of human gut bacterial isolates paired with longitudinal multiomics data enables mechanistic microbiome research.</title>
        <authorList>
            <person name="Poyet M."/>
            <person name="Groussin M."/>
            <person name="Gibbons S.M."/>
            <person name="Avila-Pacheco J."/>
            <person name="Jiang X."/>
            <person name="Kearney S.M."/>
            <person name="Perrotta A.R."/>
            <person name="Berdy B."/>
            <person name="Zhao S."/>
            <person name="Lieberman T.D."/>
            <person name="Swanson P.K."/>
            <person name="Smith M."/>
            <person name="Roesemann S."/>
            <person name="Alexander J.E."/>
            <person name="Rich S.A."/>
            <person name="Livny J."/>
            <person name="Vlamakis H."/>
            <person name="Clish C."/>
            <person name="Bullock K."/>
            <person name="Deik A."/>
            <person name="Scott J."/>
            <person name="Pierce K.A."/>
            <person name="Xavier R.J."/>
            <person name="Alm E.J."/>
        </authorList>
    </citation>
    <scope>NUCLEOTIDE SEQUENCE [LARGE SCALE GENOMIC DNA]</scope>
    <source>
        <strain evidence="6 7">BIOML-A1</strain>
    </source>
</reference>
<accession>A0A844DUR4</accession>
<dbReference type="EMBL" id="WKQN01000004">
    <property type="protein sequence ID" value="MSC62978.1"/>
    <property type="molecule type" value="Genomic_DNA"/>
</dbReference>
<dbReference type="InterPro" id="IPR035089">
    <property type="entry name" value="Phage_sheath_subtilisin"/>
</dbReference>